<keyword evidence="4" id="KW-0378">Hydrolase</keyword>
<dbReference type="GO" id="GO:0016298">
    <property type="term" value="F:lipase activity"/>
    <property type="evidence" value="ECO:0007669"/>
    <property type="project" value="InterPro"/>
</dbReference>
<protein>
    <recommendedName>
        <fullName evidence="8">Lipid droplet-associated hydrolase</fullName>
    </recommendedName>
</protein>
<dbReference type="GO" id="GO:0019915">
    <property type="term" value="P:lipid storage"/>
    <property type="evidence" value="ECO:0007669"/>
    <property type="project" value="InterPro"/>
</dbReference>
<feature type="region of interest" description="Disordered" evidence="5">
    <location>
        <begin position="1"/>
        <end position="20"/>
    </location>
</feature>
<proteinExistence type="inferred from homology"/>
<dbReference type="AlphaFoldDB" id="A0AAN9UYP6"/>
<organism evidence="6 7">
    <name type="scientific">Diatrype stigma</name>
    <dbReference type="NCBI Taxonomy" id="117547"/>
    <lineage>
        <taxon>Eukaryota</taxon>
        <taxon>Fungi</taxon>
        <taxon>Dikarya</taxon>
        <taxon>Ascomycota</taxon>
        <taxon>Pezizomycotina</taxon>
        <taxon>Sordariomycetes</taxon>
        <taxon>Xylariomycetidae</taxon>
        <taxon>Xylariales</taxon>
        <taxon>Diatrypaceae</taxon>
        <taxon>Diatrype</taxon>
    </lineage>
</organism>
<evidence type="ECO:0008006" key="8">
    <source>
        <dbReference type="Google" id="ProtNLM"/>
    </source>
</evidence>
<keyword evidence="3" id="KW-0551">Lipid droplet</keyword>
<dbReference type="EMBL" id="JAKJXP020000067">
    <property type="protein sequence ID" value="KAK7750263.1"/>
    <property type="molecule type" value="Genomic_DNA"/>
</dbReference>
<dbReference type="PANTHER" id="PTHR13390:SF0">
    <property type="entry name" value="LIPID DROPLET-ASSOCIATED HYDROLASE"/>
    <property type="match status" value="1"/>
</dbReference>
<dbReference type="InterPro" id="IPR029058">
    <property type="entry name" value="AB_hydrolase_fold"/>
</dbReference>
<evidence type="ECO:0000256" key="1">
    <source>
        <dbReference type="ARBA" id="ARBA00004502"/>
    </source>
</evidence>
<dbReference type="Proteomes" id="UP001320420">
    <property type="component" value="Unassembled WGS sequence"/>
</dbReference>
<evidence type="ECO:0000256" key="5">
    <source>
        <dbReference type="SAM" id="MobiDB-lite"/>
    </source>
</evidence>
<evidence type="ECO:0000256" key="3">
    <source>
        <dbReference type="ARBA" id="ARBA00022677"/>
    </source>
</evidence>
<dbReference type="Gene3D" id="3.40.50.1820">
    <property type="entry name" value="alpha/beta hydrolase"/>
    <property type="match status" value="1"/>
</dbReference>
<evidence type="ECO:0000313" key="6">
    <source>
        <dbReference type="EMBL" id="KAK7750263.1"/>
    </source>
</evidence>
<comment type="caution">
    <text evidence="6">The sequence shown here is derived from an EMBL/GenBank/DDBJ whole genome shotgun (WGS) entry which is preliminary data.</text>
</comment>
<accession>A0AAN9UYP6</accession>
<dbReference type="GO" id="GO:0005811">
    <property type="term" value="C:lipid droplet"/>
    <property type="evidence" value="ECO:0007669"/>
    <property type="project" value="UniProtKB-SubCell"/>
</dbReference>
<name>A0AAN9UYP6_9PEZI</name>
<evidence type="ECO:0000256" key="4">
    <source>
        <dbReference type="ARBA" id="ARBA00022801"/>
    </source>
</evidence>
<evidence type="ECO:0000313" key="7">
    <source>
        <dbReference type="Proteomes" id="UP001320420"/>
    </source>
</evidence>
<comment type="similarity">
    <text evidence="2">Belongs to the AB hydrolase superfamily. LDAH family.</text>
</comment>
<dbReference type="InterPro" id="IPR019363">
    <property type="entry name" value="LDAH"/>
</dbReference>
<reference evidence="6 7" key="1">
    <citation type="submission" date="2024-02" db="EMBL/GenBank/DDBJ databases">
        <title>De novo assembly and annotation of 12 fungi associated with fruit tree decline syndrome in Ontario, Canada.</title>
        <authorList>
            <person name="Sulman M."/>
            <person name="Ellouze W."/>
            <person name="Ilyukhin E."/>
        </authorList>
    </citation>
    <scope>NUCLEOTIDE SEQUENCE [LARGE SCALE GENOMIC DNA]</scope>
    <source>
        <strain evidence="6 7">M11/M66-122</strain>
    </source>
</reference>
<dbReference type="PANTHER" id="PTHR13390">
    <property type="entry name" value="LIPASE"/>
    <property type="match status" value="1"/>
</dbReference>
<gene>
    <name evidence="6" type="ORF">SLS62_007780</name>
</gene>
<keyword evidence="7" id="KW-1185">Reference proteome</keyword>
<dbReference type="Pfam" id="PF10230">
    <property type="entry name" value="LIDHydrolase"/>
    <property type="match status" value="1"/>
</dbReference>
<dbReference type="SUPFAM" id="SSF53474">
    <property type="entry name" value="alpha/beta-Hydrolases"/>
    <property type="match status" value="1"/>
</dbReference>
<comment type="subcellular location">
    <subcellularLocation>
        <location evidence="1">Lipid droplet</location>
    </subcellularLocation>
</comment>
<evidence type="ECO:0000256" key="2">
    <source>
        <dbReference type="ARBA" id="ARBA00008300"/>
    </source>
</evidence>
<sequence length="377" mass="42858">MPLHTISYHPKPISNGDATTDKTRSRDVLIYFIPGNPGLIDYYAPFLAHLWELLDSATAAGSSSSLPPSTRFHIYGQDLAGFSDDGHEPFTSKRKPFDLEHQIQLTLRTVESMRVVEARGSDGDGDDLQESSRCYDEVILMGHSVGSYIALQLCHRSLSRLQQEREREREPEHHISGHGPKLDRGILLFPTIVHIARSPAGRRLDTLRRTPGLGANAYRLARLLLAPWPRGALRWFARAVMGFPAHAAEATARWLGSRGGDGVWQALHMGMDEMQVIGDDVWDEELWGIEREAEAEAEADQQGQQVPSPRFYFFFGKNDHWVADHYRDMFIEKRQKQIERTKLIVDEGDLPHAFCIRHSETVAEKVYTWVQEMYIDS</sequence>